<proteinExistence type="predicted"/>
<organism evidence="1 2">
    <name type="scientific">Caerostris extrusa</name>
    <name type="common">Bark spider</name>
    <name type="synonym">Caerostris bankana</name>
    <dbReference type="NCBI Taxonomy" id="172846"/>
    <lineage>
        <taxon>Eukaryota</taxon>
        <taxon>Metazoa</taxon>
        <taxon>Ecdysozoa</taxon>
        <taxon>Arthropoda</taxon>
        <taxon>Chelicerata</taxon>
        <taxon>Arachnida</taxon>
        <taxon>Araneae</taxon>
        <taxon>Araneomorphae</taxon>
        <taxon>Entelegynae</taxon>
        <taxon>Araneoidea</taxon>
        <taxon>Araneidae</taxon>
        <taxon>Caerostris</taxon>
    </lineage>
</organism>
<reference evidence="1 2" key="1">
    <citation type="submission" date="2021-06" db="EMBL/GenBank/DDBJ databases">
        <title>Caerostris extrusa draft genome.</title>
        <authorList>
            <person name="Kono N."/>
            <person name="Arakawa K."/>
        </authorList>
    </citation>
    <scope>NUCLEOTIDE SEQUENCE [LARGE SCALE GENOMIC DNA]</scope>
</reference>
<evidence type="ECO:0000313" key="2">
    <source>
        <dbReference type="Proteomes" id="UP001054945"/>
    </source>
</evidence>
<name>A0AAV4NVG8_CAEEX</name>
<comment type="caution">
    <text evidence="1">The sequence shown here is derived from an EMBL/GenBank/DDBJ whole genome shotgun (WGS) entry which is preliminary data.</text>
</comment>
<gene>
    <name evidence="1" type="ORF">CEXT_735741</name>
</gene>
<protein>
    <submittedName>
        <fullName evidence="1">Uncharacterized protein</fullName>
    </submittedName>
</protein>
<accession>A0AAV4NVG8</accession>
<dbReference type="AlphaFoldDB" id="A0AAV4NVG8"/>
<sequence length="73" mass="8406">MGKRTRTAPGIRRLTCLAFPNGSAVNVTVAQFLTHPGPDLILFIPDPFLWVNRHTVHNILFLNLKERFKEDRH</sequence>
<dbReference type="Proteomes" id="UP001054945">
    <property type="component" value="Unassembled WGS sequence"/>
</dbReference>
<keyword evidence="2" id="KW-1185">Reference proteome</keyword>
<evidence type="ECO:0000313" key="1">
    <source>
        <dbReference type="EMBL" id="GIX88885.1"/>
    </source>
</evidence>
<dbReference type="EMBL" id="BPLR01003803">
    <property type="protein sequence ID" value="GIX88885.1"/>
    <property type="molecule type" value="Genomic_DNA"/>
</dbReference>